<accession>A0A8V5GJD6</accession>
<dbReference type="Gene3D" id="2.60.40.10">
    <property type="entry name" value="Immunoglobulins"/>
    <property type="match status" value="2"/>
</dbReference>
<name>A0A8V5GJD6_MELUD</name>
<dbReference type="InterPro" id="IPR013783">
    <property type="entry name" value="Ig-like_fold"/>
</dbReference>
<dbReference type="AlphaFoldDB" id="A0A8V5GJD6"/>
<dbReference type="InterPro" id="IPR036179">
    <property type="entry name" value="Ig-like_dom_sf"/>
</dbReference>
<reference evidence="1" key="1">
    <citation type="submission" date="2020-03" db="EMBL/GenBank/DDBJ databases">
        <title>Melopsittacus undulatus (budgerigar) genome, bMelUnd1, maternal haplotype with Z.</title>
        <authorList>
            <person name="Gedman G."/>
            <person name="Mountcastle J."/>
            <person name="Haase B."/>
            <person name="Formenti G."/>
            <person name="Wright T."/>
            <person name="Apodaca J."/>
            <person name="Pelan S."/>
            <person name="Chow W."/>
            <person name="Rhie A."/>
            <person name="Howe K."/>
            <person name="Fedrigo O."/>
            <person name="Jarvis E.D."/>
        </authorList>
    </citation>
    <scope>NUCLEOTIDE SEQUENCE [LARGE SCALE GENOMIC DNA]</scope>
</reference>
<evidence type="ECO:0000313" key="2">
    <source>
        <dbReference type="Proteomes" id="UP000694405"/>
    </source>
</evidence>
<reference evidence="1" key="3">
    <citation type="submission" date="2025-09" db="UniProtKB">
        <authorList>
            <consortium name="Ensembl"/>
        </authorList>
    </citation>
    <scope>IDENTIFICATION</scope>
</reference>
<dbReference type="Ensembl" id="ENSMUNT00000028536.1">
    <property type="protein sequence ID" value="ENSMUNP00000025704.1"/>
    <property type="gene ID" value="ENSMUNG00000018375.1"/>
</dbReference>
<dbReference type="InterPro" id="IPR003599">
    <property type="entry name" value="Ig_sub"/>
</dbReference>
<protein>
    <submittedName>
        <fullName evidence="1">Uncharacterized protein</fullName>
    </submittedName>
</protein>
<dbReference type="PROSITE" id="PS50835">
    <property type="entry name" value="IG_LIKE"/>
    <property type="match status" value="1"/>
</dbReference>
<dbReference type="Proteomes" id="UP000694405">
    <property type="component" value="Chromosome 12"/>
</dbReference>
<dbReference type="InterPro" id="IPR050150">
    <property type="entry name" value="IgV_Light_Chain"/>
</dbReference>
<sequence>MVSVWSRSLPNPSSVLCSSIVELKEKQPLLRELGGRLGERCRKDPAVIQGRALAWVWGAALTQPPSLSVEPGKDAQITCSGGSSSNWYGWYQQKVPGSAIVTVIYLWLHATLTITGVQPEDEAVYYCGSYDGSTGAGTVTKCNEEVIQELPASAGASSESLLSLSNCCGGPFPGPT</sequence>
<organism evidence="1 2">
    <name type="scientific">Melopsittacus undulatus</name>
    <name type="common">Budgerigar</name>
    <name type="synonym">Psittacus undulatus</name>
    <dbReference type="NCBI Taxonomy" id="13146"/>
    <lineage>
        <taxon>Eukaryota</taxon>
        <taxon>Metazoa</taxon>
        <taxon>Chordata</taxon>
        <taxon>Craniata</taxon>
        <taxon>Vertebrata</taxon>
        <taxon>Euteleostomi</taxon>
        <taxon>Archelosauria</taxon>
        <taxon>Archosauria</taxon>
        <taxon>Dinosauria</taxon>
        <taxon>Saurischia</taxon>
        <taxon>Theropoda</taxon>
        <taxon>Coelurosauria</taxon>
        <taxon>Aves</taxon>
        <taxon>Neognathae</taxon>
        <taxon>Neoaves</taxon>
        <taxon>Telluraves</taxon>
        <taxon>Australaves</taxon>
        <taxon>Psittaciformes</taxon>
        <taxon>Psittaculidae</taxon>
        <taxon>Melopsittacus</taxon>
    </lineage>
</organism>
<evidence type="ECO:0000313" key="1">
    <source>
        <dbReference type="Ensembl" id="ENSMUNP00000025704.1"/>
    </source>
</evidence>
<proteinExistence type="predicted"/>
<dbReference type="SMART" id="SM00409">
    <property type="entry name" value="IG"/>
    <property type="match status" value="1"/>
</dbReference>
<dbReference type="InterPro" id="IPR007110">
    <property type="entry name" value="Ig-like_dom"/>
</dbReference>
<reference evidence="1" key="2">
    <citation type="submission" date="2025-08" db="UniProtKB">
        <authorList>
            <consortium name="Ensembl"/>
        </authorList>
    </citation>
    <scope>IDENTIFICATION</scope>
</reference>
<dbReference type="PANTHER" id="PTHR23267">
    <property type="entry name" value="IMMUNOGLOBULIN LIGHT CHAIN"/>
    <property type="match status" value="1"/>
</dbReference>
<dbReference type="SUPFAM" id="SSF48726">
    <property type="entry name" value="Immunoglobulin"/>
    <property type="match status" value="1"/>
</dbReference>
<keyword evidence="2" id="KW-1185">Reference proteome</keyword>